<organism evidence="1 2">
    <name type="scientific">Blastococcus deserti</name>
    <dbReference type="NCBI Taxonomy" id="2259033"/>
    <lineage>
        <taxon>Bacteria</taxon>
        <taxon>Bacillati</taxon>
        <taxon>Actinomycetota</taxon>
        <taxon>Actinomycetes</taxon>
        <taxon>Geodermatophilales</taxon>
        <taxon>Geodermatophilaceae</taxon>
        <taxon>Blastococcus</taxon>
    </lineage>
</organism>
<dbReference type="Gene3D" id="3.10.450.50">
    <property type="match status" value="1"/>
</dbReference>
<evidence type="ECO:0000313" key="1">
    <source>
        <dbReference type="EMBL" id="MFD2091474.1"/>
    </source>
</evidence>
<sequence length="168" mass="18013">MSTTSKPSTARAVGTTGQAVMTRFIRDYQLGGDEQVLYETVSPDFVDHTPMFPGAPRGPEGVKAVFDALRSAFDGFSVDVLHQVADDEHVMTHKIFRGRHTGEFLGIPATGTSVRFTVMDVVRIADGRITEHWGLVDRSALLGQLQAAMDAPPDASALQPRTGGTATA</sequence>
<keyword evidence="2" id="KW-1185">Reference proteome</keyword>
<reference evidence="2" key="1">
    <citation type="journal article" date="2019" name="Int. J. Syst. Evol. Microbiol.">
        <title>The Global Catalogue of Microorganisms (GCM) 10K type strain sequencing project: providing services to taxonomists for standard genome sequencing and annotation.</title>
        <authorList>
            <consortium name="The Broad Institute Genomics Platform"/>
            <consortium name="The Broad Institute Genome Sequencing Center for Infectious Disease"/>
            <person name="Wu L."/>
            <person name="Ma J."/>
        </authorList>
    </citation>
    <scope>NUCLEOTIDE SEQUENCE [LARGE SCALE GENOMIC DNA]</scope>
    <source>
        <strain evidence="2">JCM 3338</strain>
    </source>
</reference>
<dbReference type="PANTHER" id="PTHR38436">
    <property type="entry name" value="POLYKETIDE CYCLASE SNOAL-LIKE DOMAIN"/>
    <property type="match status" value="1"/>
</dbReference>
<dbReference type="InterPro" id="IPR032710">
    <property type="entry name" value="NTF2-like_dom_sf"/>
</dbReference>
<name>A0ABW4XA64_9ACTN</name>
<dbReference type="SUPFAM" id="SSF54427">
    <property type="entry name" value="NTF2-like"/>
    <property type="match status" value="1"/>
</dbReference>
<dbReference type="Proteomes" id="UP001597402">
    <property type="component" value="Unassembled WGS sequence"/>
</dbReference>
<protein>
    <submittedName>
        <fullName evidence="1">Ester cyclase</fullName>
    </submittedName>
</protein>
<evidence type="ECO:0000313" key="2">
    <source>
        <dbReference type="Proteomes" id="UP001597402"/>
    </source>
</evidence>
<gene>
    <name evidence="1" type="ORF">ACFSHS_07775</name>
</gene>
<dbReference type="InterPro" id="IPR009959">
    <property type="entry name" value="Cyclase_SnoaL-like"/>
</dbReference>
<comment type="caution">
    <text evidence="1">The sequence shown here is derived from an EMBL/GenBank/DDBJ whole genome shotgun (WGS) entry which is preliminary data.</text>
</comment>
<dbReference type="EMBL" id="JBHUHP010000008">
    <property type="protein sequence ID" value="MFD2091474.1"/>
    <property type="molecule type" value="Genomic_DNA"/>
</dbReference>
<proteinExistence type="predicted"/>
<dbReference type="Pfam" id="PF07366">
    <property type="entry name" value="SnoaL"/>
    <property type="match status" value="1"/>
</dbReference>
<dbReference type="PANTHER" id="PTHR38436:SF1">
    <property type="entry name" value="ESTER CYCLASE"/>
    <property type="match status" value="1"/>
</dbReference>
<accession>A0ABW4XA64</accession>
<dbReference type="RefSeq" id="WP_376873793.1">
    <property type="nucleotide sequence ID" value="NZ_JBHUHP010000008.1"/>
</dbReference>